<evidence type="ECO:0000313" key="4">
    <source>
        <dbReference type="EMBL" id="MFD6792778.1"/>
    </source>
</evidence>
<accession>A0ABW6G0P9</accession>
<evidence type="ECO:0000256" key="1">
    <source>
        <dbReference type="ARBA" id="ARBA00023002"/>
    </source>
</evidence>
<keyword evidence="5" id="KW-1185">Reference proteome</keyword>
<keyword evidence="2" id="KW-0853">WD repeat</keyword>
<evidence type="ECO:0000313" key="5">
    <source>
        <dbReference type="Proteomes" id="UP001598673"/>
    </source>
</evidence>
<dbReference type="Pfam" id="PF00171">
    <property type="entry name" value="Aldedh"/>
    <property type="match status" value="1"/>
</dbReference>
<dbReference type="Proteomes" id="UP001598673">
    <property type="component" value="Unassembled WGS sequence"/>
</dbReference>
<keyword evidence="1" id="KW-0560">Oxidoreductase</keyword>
<dbReference type="Gene3D" id="3.40.309.10">
    <property type="entry name" value="Aldehyde Dehydrogenase, Chain A, domain 2"/>
    <property type="match status" value="1"/>
</dbReference>
<dbReference type="InterPro" id="IPR015590">
    <property type="entry name" value="Aldehyde_DH_dom"/>
</dbReference>
<dbReference type="InterPro" id="IPR016162">
    <property type="entry name" value="Ald_DH_N"/>
</dbReference>
<dbReference type="Gene3D" id="3.40.605.10">
    <property type="entry name" value="Aldehyde Dehydrogenase, Chain A, domain 1"/>
    <property type="match status" value="1"/>
</dbReference>
<comment type="caution">
    <text evidence="4">The sequence shown here is derived from an EMBL/GenBank/DDBJ whole genome shotgun (WGS) entry which is preliminary data.</text>
</comment>
<organism evidence="4 5">
    <name type="scientific">Prauserella salsuginis</name>
    <dbReference type="NCBI Taxonomy" id="387889"/>
    <lineage>
        <taxon>Bacteria</taxon>
        <taxon>Bacillati</taxon>
        <taxon>Actinomycetota</taxon>
        <taxon>Actinomycetes</taxon>
        <taxon>Pseudonocardiales</taxon>
        <taxon>Pseudonocardiaceae</taxon>
        <taxon>Prauserella</taxon>
        <taxon>Prauserella salsuginis group</taxon>
    </lineage>
</organism>
<evidence type="ECO:0000259" key="3">
    <source>
        <dbReference type="Pfam" id="PF00171"/>
    </source>
</evidence>
<dbReference type="InterPro" id="IPR016161">
    <property type="entry name" value="Ald_DH/histidinol_DH"/>
</dbReference>
<dbReference type="PANTHER" id="PTHR43353">
    <property type="entry name" value="SUCCINATE-SEMIALDEHYDE DEHYDROGENASE, MITOCHONDRIAL"/>
    <property type="match status" value="1"/>
</dbReference>
<dbReference type="RefSeq" id="WP_258937558.1">
    <property type="nucleotide sequence ID" value="NZ_JANBBF010000012.1"/>
</dbReference>
<dbReference type="SUPFAM" id="SSF53720">
    <property type="entry name" value="ALDH-like"/>
    <property type="match status" value="1"/>
</dbReference>
<gene>
    <name evidence="4" type="ORF">ACFWGY_05525</name>
</gene>
<dbReference type="PROSITE" id="PS50082">
    <property type="entry name" value="WD_REPEATS_2"/>
    <property type="match status" value="1"/>
</dbReference>
<name>A0ABW6G0P9_9PSEU</name>
<dbReference type="InterPro" id="IPR050740">
    <property type="entry name" value="Aldehyde_DH_Superfamily"/>
</dbReference>
<dbReference type="InterPro" id="IPR001680">
    <property type="entry name" value="WD40_rpt"/>
</dbReference>
<feature type="domain" description="Aldehyde dehydrogenase" evidence="3">
    <location>
        <begin position="3"/>
        <end position="439"/>
    </location>
</feature>
<reference evidence="4 5" key="1">
    <citation type="submission" date="2024-09" db="EMBL/GenBank/DDBJ databases">
        <title>The Natural Products Discovery Center: Release of the First 8490 Sequenced Strains for Exploring Actinobacteria Biosynthetic Diversity.</title>
        <authorList>
            <person name="Kalkreuter E."/>
            <person name="Kautsar S.A."/>
            <person name="Yang D."/>
            <person name="Bader C.D."/>
            <person name="Teijaro C.N."/>
            <person name="Fluegel L."/>
            <person name="Davis C.M."/>
            <person name="Simpson J.R."/>
            <person name="Lauterbach L."/>
            <person name="Steele A.D."/>
            <person name="Gui C."/>
            <person name="Meng S."/>
            <person name="Li G."/>
            <person name="Viehrig K."/>
            <person name="Ye F."/>
            <person name="Su P."/>
            <person name="Kiefer A.F."/>
            <person name="Nichols A."/>
            <person name="Cepeda A.J."/>
            <person name="Yan W."/>
            <person name="Fan B."/>
            <person name="Jiang Y."/>
            <person name="Adhikari A."/>
            <person name="Zheng C.-J."/>
            <person name="Schuster L."/>
            <person name="Cowan T.M."/>
            <person name="Smanski M.J."/>
            <person name="Chevrette M.G."/>
            <person name="De Carvalho L.P.S."/>
            <person name="Shen B."/>
        </authorList>
    </citation>
    <scope>NUCLEOTIDE SEQUENCE [LARGE SCALE GENOMIC DNA]</scope>
    <source>
        <strain evidence="4 5">NPDC060353</strain>
    </source>
</reference>
<dbReference type="PANTHER" id="PTHR43353:SF3">
    <property type="entry name" value="ALDEHYDE DEHYDROGENASE-RELATED"/>
    <property type="match status" value="1"/>
</dbReference>
<feature type="repeat" description="WD" evidence="2">
    <location>
        <begin position="193"/>
        <end position="234"/>
    </location>
</feature>
<dbReference type="InterPro" id="IPR016163">
    <property type="entry name" value="Ald_DH_C"/>
</dbReference>
<evidence type="ECO:0000256" key="2">
    <source>
        <dbReference type="PROSITE-ProRule" id="PRU00221"/>
    </source>
</evidence>
<dbReference type="EMBL" id="JBHXCV010000003">
    <property type="protein sequence ID" value="MFD6792778.1"/>
    <property type="molecule type" value="Genomic_DNA"/>
</dbReference>
<proteinExistence type="predicted"/>
<sequence length="502" mass="52835">MTVTSFNPRSGKAVTSVQETTAEQFSDILRAASTAAPALAATRPADRQRWLHAIADAFEARREELAELADRETALGSDRLTNEIARTSGQLRLYGDVAAEGSYLGVTLDEPTTDASGLVRVNRPIGPVAVFGASNFPFAFSVPGNDTAAAIAAGCPVVVKAHPAHVGLSMRQAEIVQAVLREQGAPEGAFGIVNGHQVGVDLVQASEIAAVAFTGSQDVGMRLWRLANERDVVIPVYAEMGTVNPVVVTGSAAKDITGVADGFVESFTLGHGQFCTKPGLLLAPAGSRAAEEVAGALRRAAPEPVMLTRAIAESVVAGIERLKDGGAHVVENLRPKTQGWTAPAAVLRADISALKRGSRLLEECFGAVVLVCEYRSDEELTDVLDELQGALAASIMTGPEDDDAHVGGLVSRLSRKVGRVACNQWPTGVGYTWAQQHGGPWPSTSVPSATSVGAYGLDRFVRPVAFQSAHDTWLPPEARSDNPWQLPRRINGRLVSSSGIAS</sequence>
<protein>
    <submittedName>
        <fullName evidence="4">Aldehyde dehydrogenase family protein</fullName>
    </submittedName>
</protein>